<dbReference type="EC" id="3.1.1.103" evidence="3"/>
<dbReference type="Gene3D" id="3.40.710.10">
    <property type="entry name" value="DD-peptidase/beta-lactamase superfamily"/>
    <property type="match status" value="1"/>
</dbReference>
<protein>
    <submittedName>
        <fullName evidence="3">Serine hydrolase domain-containing protein</fullName>
        <ecNumber evidence="3">3.1.1.103</ecNumber>
    </submittedName>
</protein>
<evidence type="ECO:0000259" key="2">
    <source>
        <dbReference type="Pfam" id="PF00144"/>
    </source>
</evidence>
<feature type="chain" id="PRO_5043936476" evidence="1">
    <location>
        <begin position="33"/>
        <end position="460"/>
    </location>
</feature>
<dbReference type="EMBL" id="JAUOPU010000017">
    <property type="protein sequence ID" value="MDO6543901.1"/>
    <property type="molecule type" value="Genomic_DNA"/>
</dbReference>
<organism evidence="3 4">
    <name type="scientific">Photobacterium sanguinicancri</name>
    <dbReference type="NCBI Taxonomy" id="875932"/>
    <lineage>
        <taxon>Bacteria</taxon>
        <taxon>Pseudomonadati</taxon>
        <taxon>Pseudomonadota</taxon>
        <taxon>Gammaproteobacteria</taxon>
        <taxon>Vibrionales</taxon>
        <taxon>Vibrionaceae</taxon>
        <taxon>Photobacterium</taxon>
    </lineage>
</organism>
<reference evidence="3" key="1">
    <citation type="submission" date="2023-07" db="EMBL/GenBank/DDBJ databases">
        <title>Genome content predicts the carbon catabolic preferences of heterotrophic bacteria.</title>
        <authorList>
            <person name="Gralka M."/>
        </authorList>
    </citation>
    <scope>NUCLEOTIDE SEQUENCE</scope>
    <source>
        <strain evidence="3">G2M05</strain>
    </source>
</reference>
<accession>A0AAW7Y6I7</accession>
<dbReference type="InterPro" id="IPR012338">
    <property type="entry name" value="Beta-lactam/transpept-like"/>
</dbReference>
<evidence type="ECO:0000313" key="3">
    <source>
        <dbReference type="EMBL" id="MDO6543901.1"/>
    </source>
</evidence>
<dbReference type="InterPro" id="IPR050491">
    <property type="entry name" value="AmpC-like"/>
</dbReference>
<sequence>MWVCVVRGGIKRCAFIISLIVAVLFTSSFAVAERAFDKAKMDQYLHSLADNNKATLSVVFTEKGQVTYSKQTVLPKGAITAFKGNQQYKVGSITKTFTSVLVFQQIEQGKLTLSTPLSDFYPNIKNAEKITIGQLLSHRSGIFNYTNAPEFNAYFAKYQDKKELLARIASYKPVFEPDASYEYSNSNYALLGYILEDVTGKSYTDLVQNNIISPLDLKETKYCAEEADCGKALKSFYFYQGHWNLMPQWSMSVANSAGAVLSTPYDLTRFIRALFHGELISHQSLAMMKGIKNTTSKGLFKLPFYTKSSYGHRGKIESFLSDVSYFDADDVALSVTVDALNHNFNDILVAVLSIYFDRPFELPDFDRKPISLAIAQLKKYEGTFTTPSVDVEIKVFVQDGMLMMQAAGQAPLPAEPYSLHEFEYKPAGILCKFAKTKEGGVDYTQFTLHQVDWILPYSKQ</sequence>
<dbReference type="GO" id="GO:0016787">
    <property type="term" value="F:hydrolase activity"/>
    <property type="evidence" value="ECO:0007669"/>
    <property type="project" value="UniProtKB-KW"/>
</dbReference>
<dbReference type="Proteomes" id="UP001170624">
    <property type="component" value="Unassembled WGS sequence"/>
</dbReference>
<proteinExistence type="predicted"/>
<gene>
    <name evidence="3" type="ORF">Q4568_15245</name>
</gene>
<name>A0AAW7Y6I7_9GAMM</name>
<dbReference type="SUPFAM" id="SSF56601">
    <property type="entry name" value="beta-lactamase/transpeptidase-like"/>
    <property type="match status" value="1"/>
</dbReference>
<evidence type="ECO:0000313" key="4">
    <source>
        <dbReference type="Proteomes" id="UP001170624"/>
    </source>
</evidence>
<dbReference type="PANTHER" id="PTHR46825">
    <property type="entry name" value="D-ALANYL-D-ALANINE-CARBOXYPEPTIDASE/ENDOPEPTIDASE AMPH"/>
    <property type="match status" value="1"/>
</dbReference>
<dbReference type="AlphaFoldDB" id="A0AAW7Y6I7"/>
<evidence type="ECO:0000256" key="1">
    <source>
        <dbReference type="SAM" id="SignalP"/>
    </source>
</evidence>
<comment type="caution">
    <text evidence="3">The sequence shown here is derived from an EMBL/GenBank/DDBJ whole genome shotgun (WGS) entry which is preliminary data.</text>
</comment>
<dbReference type="RefSeq" id="WP_303500325.1">
    <property type="nucleotide sequence ID" value="NZ_JAUOPU010000017.1"/>
</dbReference>
<keyword evidence="1" id="KW-0732">Signal</keyword>
<feature type="domain" description="Beta-lactamase-related" evidence="2">
    <location>
        <begin position="51"/>
        <end position="289"/>
    </location>
</feature>
<feature type="signal peptide" evidence="1">
    <location>
        <begin position="1"/>
        <end position="32"/>
    </location>
</feature>
<dbReference type="Pfam" id="PF00144">
    <property type="entry name" value="Beta-lactamase"/>
    <property type="match status" value="1"/>
</dbReference>
<keyword evidence="3" id="KW-0378">Hydrolase</keyword>
<dbReference type="PANTHER" id="PTHR46825:SF9">
    <property type="entry name" value="BETA-LACTAMASE-RELATED DOMAIN-CONTAINING PROTEIN"/>
    <property type="match status" value="1"/>
</dbReference>
<dbReference type="InterPro" id="IPR001466">
    <property type="entry name" value="Beta-lactam-related"/>
</dbReference>